<dbReference type="PANTHER" id="PTHR44196:SF1">
    <property type="entry name" value="DEHYDROGENASE_REDUCTASE SDR FAMILY MEMBER 7B"/>
    <property type="match status" value="1"/>
</dbReference>
<dbReference type="Pfam" id="PF00106">
    <property type="entry name" value="adh_short"/>
    <property type="match status" value="1"/>
</dbReference>
<organism evidence="3 4">
    <name type="scientific">Mycobacterium kansasii</name>
    <dbReference type="NCBI Taxonomy" id="1768"/>
    <lineage>
        <taxon>Bacteria</taxon>
        <taxon>Bacillati</taxon>
        <taxon>Actinomycetota</taxon>
        <taxon>Actinomycetes</taxon>
        <taxon>Mycobacteriales</taxon>
        <taxon>Mycobacteriaceae</taxon>
        <taxon>Mycobacterium</taxon>
    </lineage>
</organism>
<dbReference type="PRINTS" id="PR00081">
    <property type="entry name" value="GDHRDH"/>
</dbReference>
<dbReference type="GO" id="GO:0016491">
    <property type="term" value="F:oxidoreductase activity"/>
    <property type="evidence" value="ECO:0007669"/>
    <property type="project" value="UniProtKB-KW"/>
</dbReference>
<evidence type="ECO:0000256" key="1">
    <source>
        <dbReference type="ARBA" id="ARBA00006484"/>
    </source>
</evidence>
<dbReference type="PANTHER" id="PTHR44196">
    <property type="entry name" value="DEHYDROGENASE/REDUCTASE SDR FAMILY MEMBER 7B"/>
    <property type="match status" value="1"/>
</dbReference>
<dbReference type="InterPro" id="IPR036291">
    <property type="entry name" value="NAD(P)-bd_dom_sf"/>
</dbReference>
<name>A0A7G1ICS5_MYCKA</name>
<keyword evidence="4" id="KW-1185">Reference proteome</keyword>
<evidence type="ECO:0000313" key="3">
    <source>
        <dbReference type="EMBL" id="BCI88707.1"/>
    </source>
</evidence>
<dbReference type="SUPFAM" id="SSF51735">
    <property type="entry name" value="NAD(P)-binding Rossmann-fold domains"/>
    <property type="match status" value="1"/>
</dbReference>
<accession>A0A7G1ICS5</accession>
<dbReference type="GO" id="GO:0016020">
    <property type="term" value="C:membrane"/>
    <property type="evidence" value="ECO:0007669"/>
    <property type="project" value="TreeGrafter"/>
</dbReference>
<sequence>MELAQKRVLITGASRGIGEALAHAFAGAGATVALVARTEGLLRTLAVELGGSAHIADLSDPGQVATLIDRVEDEVGPIDVLVNNAGIDNSTGALLTRPTTICEK</sequence>
<dbReference type="InterPro" id="IPR002347">
    <property type="entry name" value="SDR_fam"/>
</dbReference>
<proteinExistence type="inferred from homology"/>
<reference evidence="3 4" key="1">
    <citation type="submission" date="2020-07" db="EMBL/GenBank/DDBJ databases">
        <title>Mycobacterium kansasii (former subtype) with zoonotic potential isolated from diseased indoor pet cat, Japan.</title>
        <authorList>
            <person name="Fukano H."/>
            <person name="Terazono T."/>
            <person name="Hoshino Y."/>
        </authorList>
    </citation>
    <scope>NUCLEOTIDE SEQUENCE [LARGE SCALE GENOMIC DNA]</scope>
    <source>
        <strain evidence="3 4">Kuro-I</strain>
    </source>
</reference>
<keyword evidence="2" id="KW-0560">Oxidoreductase</keyword>
<dbReference type="Gene3D" id="3.40.50.720">
    <property type="entry name" value="NAD(P)-binding Rossmann-like Domain"/>
    <property type="match status" value="1"/>
</dbReference>
<evidence type="ECO:0000256" key="2">
    <source>
        <dbReference type="ARBA" id="ARBA00023002"/>
    </source>
</evidence>
<dbReference type="EMBL" id="AP023343">
    <property type="protein sequence ID" value="BCI88707.1"/>
    <property type="molecule type" value="Genomic_DNA"/>
</dbReference>
<protein>
    <recommendedName>
        <fullName evidence="5">Short chain dehydrogenase family protein</fullName>
    </recommendedName>
</protein>
<evidence type="ECO:0008006" key="5">
    <source>
        <dbReference type="Google" id="ProtNLM"/>
    </source>
</evidence>
<comment type="similarity">
    <text evidence="1">Belongs to the short-chain dehydrogenases/reductases (SDR) family.</text>
</comment>
<dbReference type="CDD" id="cd05233">
    <property type="entry name" value="SDR_c"/>
    <property type="match status" value="1"/>
</dbReference>
<evidence type="ECO:0000313" key="4">
    <source>
        <dbReference type="Proteomes" id="UP000516380"/>
    </source>
</evidence>
<gene>
    <name evidence="3" type="ORF">NIIDMKKI_39130</name>
</gene>
<dbReference type="Proteomes" id="UP000516380">
    <property type="component" value="Chromosome"/>
</dbReference>
<dbReference type="AlphaFoldDB" id="A0A7G1ICS5"/>